<sequence length="190" mass="21350">MYNFYRWYPLGKIIFMAPTRPLVAQQIEACYDIVAIPPDDTIEMTGTMNVNTRKLHWQSKRVFFATPQVISNDLQSGICPADQIRCLVFDEAHRARGNYAYCTIMGILNDKGHRTFRVLALSATPGSKVDDVNNVVKNLHIAQLELRTETCIDVAPYCHARLVATAVIPLGPELTAVRTQYVEASTIVSY</sequence>
<dbReference type="GO" id="GO:0045003">
    <property type="term" value="P:double-strand break repair via synthesis-dependent strand annealing"/>
    <property type="evidence" value="ECO:0007669"/>
    <property type="project" value="TreeGrafter"/>
</dbReference>
<keyword evidence="3" id="KW-0347">Helicase</keyword>
<dbReference type="GO" id="GO:0005524">
    <property type="term" value="F:ATP binding"/>
    <property type="evidence" value="ECO:0007669"/>
    <property type="project" value="UniProtKB-KW"/>
</dbReference>
<evidence type="ECO:0000313" key="6">
    <source>
        <dbReference type="EMBL" id="CAG9137542.1"/>
    </source>
</evidence>
<evidence type="ECO:0000256" key="1">
    <source>
        <dbReference type="ARBA" id="ARBA00022741"/>
    </source>
</evidence>
<dbReference type="EMBL" id="CAJHNJ030000278">
    <property type="protein sequence ID" value="CAG9137542.1"/>
    <property type="molecule type" value="Genomic_DNA"/>
</dbReference>
<dbReference type="Gene3D" id="3.40.50.300">
    <property type="entry name" value="P-loop containing nucleotide triphosphate hydrolases"/>
    <property type="match status" value="1"/>
</dbReference>
<keyword evidence="2" id="KW-0378">Hydrolase</keyword>
<gene>
    <name evidence="6" type="ORF">PLXY2_LOCUS15795</name>
</gene>
<organism evidence="6 7">
    <name type="scientific">Plutella xylostella</name>
    <name type="common">Diamondback moth</name>
    <name type="synonym">Plutella maculipennis</name>
    <dbReference type="NCBI Taxonomy" id="51655"/>
    <lineage>
        <taxon>Eukaryota</taxon>
        <taxon>Metazoa</taxon>
        <taxon>Ecdysozoa</taxon>
        <taxon>Arthropoda</taxon>
        <taxon>Hexapoda</taxon>
        <taxon>Insecta</taxon>
        <taxon>Pterygota</taxon>
        <taxon>Neoptera</taxon>
        <taxon>Endopterygota</taxon>
        <taxon>Lepidoptera</taxon>
        <taxon>Glossata</taxon>
        <taxon>Ditrysia</taxon>
        <taxon>Yponomeutoidea</taxon>
        <taxon>Plutellidae</taxon>
        <taxon>Plutella</taxon>
    </lineage>
</organism>
<dbReference type="Pfam" id="PF00270">
    <property type="entry name" value="DEAD"/>
    <property type="match status" value="1"/>
</dbReference>
<dbReference type="PANTHER" id="PTHR14025:SF20">
    <property type="entry name" value="FANCONI ANEMIA GROUP M PROTEIN"/>
    <property type="match status" value="1"/>
</dbReference>
<dbReference type="InterPro" id="IPR014001">
    <property type="entry name" value="Helicase_ATP-bd"/>
</dbReference>
<evidence type="ECO:0000256" key="4">
    <source>
        <dbReference type="ARBA" id="ARBA00022840"/>
    </source>
</evidence>
<proteinExistence type="predicted"/>
<dbReference type="InterPro" id="IPR027417">
    <property type="entry name" value="P-loop_NTPase"/>
</dbReference>
<evidence type="ECO:0000259" key="5">
    <source>
        <dbReference type="PROSITE" id="PS51192"/>
    </source>
</evidence>
<name>A0A8S4GF58_PLUXY</name>
<reference evidence="6" key="1">
    <citation type="submission" date="2020-11" db="EMBL/GenBank/DDBJ databases">
        <authorList>
            <person name="Whiteford S."/>
        </authorList>
    </citation>
    <scope>NUCLEOTIDE SEQUENCE</scope>
</reference>
<dbReference type="PANTHER" id="PTHR14025">
    <property type="entry name" value="FANCONI ANEMIA GROUP M FANCM FAMILY MEMBER"/>
    <property type="match status" value="1"/>
</dbReference>
<keyword evidence="1" id="KW-0547">Nucleotide-binding</keyword>
<keyword evidence="7" id="KW-1185">Reference proteome</keyword>
<evidence type="ECO:0000256" key="2">
    <source>
        <dbReference type="ARBA" id="ARBA00022801"/>
    </source>
</evidence>
<protein>
    <submittedName>
        <fullName evidence="6">(diamondback moth) hypothetical protein</fullName>
    </submittedName>
</protein>
<dbReference type="Proteomes" id="UP000653454">
    <property type="component" value="Unassembled WGS sequence"/>
</dbReference>
<evidence type="ECO:0000313" key="7">
    <source>
        <dbReference type="Proteomes" id="UP000653454"/>
    </source>
</evidence>
<dbReference type="PROSITE" id="PS51192">
    <property type="entry name" value="HELICASE_ATP_BIND_1"/>
    <property type="match status" value="1"/>
</dbReference>
<dbReference type="GO" id="GO:0036297">
    <property type="term" value="P:interstrand cross-link repair"/>
    <property type="evidence" value="ECO:0007669"/>
    <property type="project" value="TreeGrafter"/>
</dbReference>
<dbReference type="GO" id="GO:0009378">
    <property type="term" value="F:four-way junction helicase activity"/>
    <property type="evidence" value="ECO:0007669"/>
    <property type="project" value="TreeGrafter"/>
</dbReference>
<feature type="domain" description="Helicase ATP-binding" evidence="5">
    <location>
        <begin position="1"/>
        <end position="143"/>
    </location>
</feature>
<dbReference type="GO" id="GO:0000400">
    <property type="term" value="F:four-way junction DNA binding"/>
    <property type="evidence" value="ECO:0007669"/>
    <property type="project" value="TreeGrafter"/>
</dbReference>
<dbReference type="GO" id="GO:0043138">
    <property type="term" value="F:3'-5' DNA helicase activity"/>
    <property type="evidence" value="ECO:0007669"/>
    <property type="project" value="TreeGrafter"/>
</dbReference>
<dbReference type="InterPro" id="IPR011545">
    <property type="entry name" value="DEAD/DEAH_box_helicase_dom"/>
</dbReference>
<dbReference type="AlphaFoldDB" id="A0A8S4GF58"/>
<comment type="caution">
    <text evidence="6">The sequence shown here is derived from an EMBL/GenBank/DDBJ whole genome shotgun (WGS) entry which is preliminary data.</text>
</comment>
<accession>A0A8S4GF58</accession>
<keyword evidence="4" id="KW-0067">ATP-binding</keyword>
<dbReference type="SUPFAM" id="SSF52540">
    <property type="entry name" value="P-loop containing nucleoside triphosphate hydrolases"/>
    <property type="match status" value="1"/>
</dbReference>
<dbReference type="GO" id="GO:0016787">
    <property type="term" value="F:hydrolase activity"/>
    <property type="evidence" value="ECO:0007669"/>
    <property type="project" value="UniProtKB-KW"/>
</dbReference>
<evidence type="ECO:0000256" key="3">
    <source>
        <dbReference type="ARBA" id="ARBA00022806"/>
    </source>
</evidence>